<evidence type="ECO:0000259" key="11">
    <source>
        <dbReference type="SMART" id="SM00831"/>
    </source>
</evidence>
<dbReference type="SUPFAM" id="SSF81653">
    <property type="entry name" value="Calcium ATPase, transduction domain A"/>
    <property type="match status" value="1"/>
</dbReference>
<dbReference type="GO" id="GO:0005886">
    <property type="term" value="C:plasma membrane"/>
    <property type="evidence" value="ECO:0007669"/>
    <property type="project" value="UniProtKB-SubCell"/>
</dbReference>
<dbReference type="InterPro" id="IPR059000">
    <property type="entry name" value="ATPase_P-type_domA"/>
</dbReference>
<dbReference type="InterPro" id="IPR001757">
    <property type="entry name" value="P_typ_ATPase"/>
</dbReference>
<dbReference type="FunFam" id="2.70.150.10:FF:000016">
    <property type="entry name" value="Calcium-transporting P-type ATPase putative"/>
    <property type="match status" value="1"/>
</dbReference>
<keyword evidence="5" id="KW-0547">Nucleotide-binding</keyword>
<dbReference type="SUPFAM" id="SSF56784">
    <property type="entry name" value="HAD-like"/>
    <property type="match status" value="1"/>
</dbReference>
<feature type="transmembrane region" description="Helical" evidence="10">
    <location>
        <begin position="274"/>
        <end position="303"/>
    </location>
</feature>
<keyword evidence="9 10" id="KW-0472">Membrane</keyword>
<sequence>MSHKQPPWHALDIDEVFQTLESSPGGLTSVEAGERLRTYGYNVVVEEKRTHPLIIFLNQFKNPLVLLLIFASILSFSIGEAFDSIIIIVLVILSAIIGFYQEYRAERALEAIKKMASPRALVLRDGKPVMIDASEVVPGDVLILQSGDKVAADARIFETVSLRMDESPLTGESTPVEKSTEKLPEDTEVADRVNMAFAGTVVVYGKGKAVVVATGKNTVLGKIASAIESAEEKTTPLEKELSGLSRWLLVLMIGVAFVVSLTGFFIRGYSVLDIIIWTISLAVAAVPEALPVVVTSSLAIGVYKMAKRNAIVRRLPAVETLGSTTYICSDKTGTMTKGEMTVTKIWMRDTIIDVTGTGYAPKGEFRINTQVIDPKQYEGLRLLLLAGLNNNDSELQEINGEWIGQGDGTEIALKTLAYKAGVKEVMPRLSEVPFSSERKRMSTLHILNGKKILFVKGAPDIIVALSTQIATINGEVQPLTEETKREILKANDELASQGLRNLALAYRYLEGDEEEIGEDAEKNLVFLGIVSMIDPPRPEVKEALETCKQAGINVAMITGDHLLTAVAVARQLGMMNKEDIAITGRDLEKMSDEELYSKVEKIRVYARVSPEHKLRIVNALKKRGHIVAMTGDGVNDAPALKAADIGIAMGKTGTEVAKEASDLILADDNFATIVEAIKLGREIFENIKKFIVYLLSANFAELLLPLSTAVLGLPLPFTATQILWVNLVTDGPPALALSLEKGEKDLIFRPPRKPGEPLFSKKEIIVYFVVVPVLLTLLLTGSFHILLARGEPEIEARTTVFTSLIITELVMAYALRSLHKPSLKLNPLDNKWLALILILSLLLQLAVLSIPQLANLLGISPITAYDLAHAAIVAVTMFISVEIAKKFLNH</sequence>
<dbReference type="SMART" id="SM00831">
    <property type="entry name" value="Cation_ATPase_N"/>
    <property type="match status" value="1"/>
</dbReference>
<dbReference type="SFLD" id="SFLDS00003">
    <property type="entry name" value="Haloacid_Dehalogenase"/>
    <property type="match status" value="1"/>
</dbReference>
<feature type="domain" description="Cation-transporting P-type ATPase N-terminal" evidence="11">
    <location>
        <begin position="7"/>
        <end position="80"/>
    </location>
</feature>
<dbReference type="Pfam" id="PF00689">
    <property type="entry name" value="Cation_ATPase_C"/>
    <property type="match status" value="1"/>
</dbReference>
<dbReference type="STRING" id="697581.TCARB_1452"/>
<dbReference type="SFLD" id="SFLDG00002">
    <property type="entry name" value="C1.7:_P-type_atpase_like"/>
    <property type="match status" value="1"/>
</dbReference>
<dbReference type="Pfam" id="PF13246">
    <property type="entry name" value="Cation_ATPase"/>
    <property type="match status" value="1"/>
</dbReference>
<evidence type="ECO:0000256" key="5">
    <source>
        <dbReference type="ARBA" id="ARBA00022741"/>
    </source>
</evidence>
<evidence type="ECO:0000256" key="3">
    <source>
        <dbReference type="ARBA" id="ARBA00022692"/>
    </source>
</evidence>
<dbReference type="Gene3D" id="3.40.50.1000">
    <property type="entry name" value="HAD superfamily/HAD-like"/>
    <property type="match status" value="1"/>
</dbReference>
<feature type="transmembrane region" description="Helical" evidence="10">
    <location>
        <begin position="831"/>
        <end position="850"/>
    </location>
</feature>
<dbReference type="InterPro" id="IPR044492">
    <property type="entry name" value="P_typ_ATPase_HD_dom"/>
</dbReference>
<feature type="transmembrane region" description="Helical" evidence="10">
    <location>
        <begin position="85"/>
        <end position="103"/>
    </location>
</feature>
<evidence type="ECO:0000256" key="9">
    <source>
        <dbReference type="ARBA" id="ARBA00023136"/>
    </source>
</evidence>
<keyword evidence="7" id="KW-1278">Translocase</keyword>
<dbReference type="SUPFAM" id="SSF81665">
    <property type="entry name" value="Calcium ATPase, transmembrane domain M"/>
    <property type="match status" value="1"/>
</dbReference>
<dbReference type="KEGG" id="tcb:TCARB_1452"/>
<dbReference type="RefSeq" id="WP_020962063.1">
    <property type="nucleotide sequence ID" value="NZ_CP007493.1"/>
</dbReference>
<dbReference type="InterPro" id="IPR008250">
    <property type="entry name" value="ATPase_P-typ_transduc_dom_A_sf"/>
</dbReference>
<evidence type="ECO:0000256" key="2">
    <source>
        <dbReference type="ARBA" id="ARBA00022475"/>
    </source>
</evidence>
<evidence type="ECO:0000256" key="6">
    <source>
        <dbReference type="ARBA" id="ARBA00022840"/>
    </source>
</evidence>
<evidence type="ECO:0000256" key="8">
    <source>
        <dbReference type="ARBA" id="ARBA00022989"/>
    </source>
</evidence>
<dbReference type="SFLD" id="SFLDF00027">
    <property type="entry name" value="p-type_atpase"/>
    <property type="match status" value="1"/>
</dbReference>
<dbReference type="NCBIfam" id="TIGR01494">
    <property type="entry name" value="ATPase_P-type"/>
    <property type="match status" value="2"/>
</dbReference>
<organism evidence="12 13">
    <name type="scientific">Thermofilum adornatum 1505</name>
    <dbReference type="NCBI Taxonomy" id="697581"/>
    <lineage>
        <taxon>Archaea</taxon>
        <taxon>Thermoproteota</taxon>
        <taxon>Thermoprotei</taxon>
        <taxon>Thermofilales</taxon>
        <taxon>Thermofilaceae</taxon>
        <taxon>Thermofilum</taxon>
    </lineage>
</organism>
<dbReference type="InterPro" id="IPR018303">
    <property type="entry name" value="ATPase_P-typ_P_site"/>
</dbReference>
<keyword evidence="3 10" id="KW-0812">Transmembrane</keyword>
<dbReference type="GO" id="GO:0019829">
    <property type="term" value="F:ATPase-coupled monoatomic cation transmembrane transporter activity"/>
    <property type="evidence" value="ECO:0007669"/>
    <property type="project" value="UniProtKB-ARBA"/>
</dbReference>
<keyword evidence="8 10" id="KW-1133">Transmembrane helix</keyword>
<dbReference type="InterPro" id="IPR006068">
    <property type="entry name" value="ATPase_P-typ_cation-transptr_C"/>
</dbReference>
<dbReference type="InterPro" id="IPR036412">
    <property type="entry name" value="HAD-like_sf"/>
</dbReference>
<dbReference type="PROSITE" id="PS00154">
    <property type="entry name" value="ATPASE_E1_E2"/>
    <property type="match status" value="1"/>
</dbReference>
<evidence type="ECO:0000313" key="12">
    <source>
        <dbReference type="EMBL" id="AJB42498.1"/>
    </source>
</evidence>
<dbReference type="InterPro" id="IPR023214">
    <property type="entry name" value="HAD_sf"/>
</dbReference>
<dbReference type="PANTHER" id="PTHR43294:SF21">
    <property type="entry name" value="CATION TRANSPORTING ATPASE"/>
    <property type="match status" value="1"/>
</dbReference>
<dbReference type="PRINTS" id="PR00119">
    <property type="entry name" value="CATATPASE"/>
</dbReference>
<dbReference type="Pfam" id="PF00690">
    <property type="entry name" value="Cation_ATPase_N"/>
    <property type="match status" value="1"/>
</dbReference>
<feature type="transmembrane region" description="Helical" evidence="10">
    <location>
        <begin position="63"/>
        <end position="79"/>
    </location>
</feature>
<dbReference type="GO" id="GO:0046873">
    <property type="term" value="F:metal ion transmembrane transporter activity"/>
    <property type="evidence" value="ECO:0007669"/>
    <property type="project" value="UniProtKB-ARBA"/>
</dbReference>
<dbReference type="GO" id="GO:0140352">
    <property type="term" value="P:export from cell"/>
    <property type="evidence" value="ECO:0007669"/>
    <property type="project" value="UniProtKB-ARBA"/>
</dbReference>
<dbReference type="InterPro" id="IPR023299">
    <property type="entry name" value="ATPase_P-typ_cyto_dom_N"/>
</dbReference>
<dbReference type="PRINTS" id="PR00120">
    <property type="entry name" value="HATPASE"/>
</dbReference>
<dbReference type="GO" id="GO:0098662">
    <property type="term" value="P:inorganic cation transmembrane transport"/>
    <property type="evidence" value="ECO:0007669"/>
    <property type="project" value="UniProtKB-ARBA"/>
</dbReference>
<dbReference type="GeneID" id="16573016"/>
<feature type="transmembrane region" description="Helical" evidence="10">
    <location>
        <begin position="764"/>
        <end position="787"/>
    </location>
</feature>
<feature type="transmembrane region" description="Helical" evidence="10">
    <location>
        <begin position="690"/>
        <end position="713"/>
    </location>
</feature>
<accession>A0A3G1A8A5</accession>
<dbReference type="FunFam" id="3.40.50.1000:FF:000028">
    <property type="entry name" value="Calcium-transporting P-type ATPase, putative"/>
    <property type="match status" value="1"/>
</dbReference>
<dbReference type="Gene3D" id="1.20.1110.10">
    <property type="entry name" value="Calcium-transporting ATPase, transmembrane domain"/>
    <property type="match status" value="1"/>
</dbReference>
<dbReference type="SUPFAM" id="SSF81660">
    <property type="entry name" value="Metal cation-transporting ATPase, ATP-binding domain N"/>
    <property type="match status" value="1"/>
</dbReference>
<feature type="transmembrane region" description="Helical" evidence="10">
    <location>
        <begin position="799"/>
        <end position="819"/>
    </location>
</feature>
<dbReference type="InterPro" id="IPR004014">
    <property type="entry name" value="ATPase_P-typ_cation-transptr_N"/>
</dbReference>
<proteinExistence type="predicted"/>
<dbReference type="PANTHER" id="PTHR43294">
    <property type="entry name" value="SODIUM/POTASSIUM-TRANSPORTING ATPASE SUBUNIT ALPHA"/>
    <property type="match status" value="1"/>
</dbReference>
<comment type="subcellular location">
    <subcellularLocation>
        <location evidence="1">Cell membrane</location>
        <topology evidence="1">Multi-pass membrane protein</topology>
    </subcellularLocation>
</comment>
<keyword evidence="4" id="KW-0479">Metal-binding</keyword>
<evidence type="ECO:0000256" key="10">
    <source>
        <dbReference type="SAM" id="Phobius"/>
    </source>
</evidence>
<feature type="transmembrane region" description="Helical" evidence="10">
    <location>
        <begin position="247"/>
        <end position="268"/>
    </location>
</feature>
<dbReference type="InterPro" id="IPR023298">
    <property type="entry name" value="ATPase_P-typ_TM_dom_sf"/>
</dbReference>
<evidence type="ECO:0000256" key="1">
    <source>
        <dbReference type="ARBA" id="ARBA00004651"/>
    </source>
</evidence>
<dbReference type="GeneID" id="25406857"/>
<protein>
    <recommendedName>
        <fullName evidence="11">Cation-transporting P-type ATPase N-terminal domain-containing protein</fullName>
    </recommendedName>
</protein>
<keyword evidence="2" id="KW-1003">Cell membrane</keyword>
<dbReference type="AlphaFoldDB" id="A0A3G1A8A5"/>
<name>A0A3G1A8A5_9CREN</name>
<keyword evidence="6" id="KW-0067">ATP-binding</keyword>
<dbReference type="Gene3D" id="3.40.1110.10">
    <property type="entry name" value="Calcium-transporting ATPase, cytoplasmic domain N"/>
    <property type="match status" value="1"/>
</dbReference>
<dbReference type="InterPro" id="IPR050510">
    <property type="entry name" value="Cation_transp_ATPase_P-type"/>
</dbReference>
<dbReference type="GO" id="GO:0016887">
    <property type="term" value="F:ATP hydrolysis activity"/>
    <property type="evidence" value="ECO:0007669"/>
    <property type="project" value="InterPro"/>
</dbReference>
<feature type="transmembrane region" description="Helical" evidence="10">
    <location>
        <begin position="862"/>
        <end position="881"/>
    </location>
</feature>
<dbReference type="Gene3D" id="2.70.150.10">
    <property type="entry name" value="Calcium-transporting ATPase, cytoplasmic transduction domain A"/>
    <property type="match status" value="1"/>
</dbReference>
<reference evidence="13" key="1">
    <citation type="book" date="2010" name="EXTREMOPHILES" publisher="0:0-0">
        <title>Complete genome sequences of ten hyperthermophilic archaea reveal their metabolic capabilities and possible ecological roles.</title>
        <editorList>
            <person name="?"/>
        </editorList>
        <authorList>
            <person name="Ravin N.V."/>
            <person name="Mardanov A.V."/>
            <person name="Bonch-Osmolovskaya E.A."/>
            <person name="Skryabin K.G."/>
        </authorList>
    </citation>
    <scope>NUCLEOTIDE SEQUENCE [LARGE SCALE GENOMIC DNA]</scope>
    <source>
        <strain evidence="13">1505</strain>
    </source>
</reference>
<dbReference type="GO" id="GO:0046872">
    <property type="term" value="F:metal ion binding"/>
    <property type="evidence" value="ECO:0007669"/>
    <property type="project" value="UniProtKB-KW"/>
</dbReference>
<evidence type="ECO:0000313" key="13">
    <source>
        <dbReference type="Proteomes" id="UP000266720"/>
    </source>
</evidence>
<evidence type="ECO:0000256" key="4">
    <source>
        <dbReference type="ARBA" id="ARBA00022723"/>
    </source>
</evidence>
<evidence type="ECO:0000256" key="7">
    <source>
        <dbReference type="ARBA" id="ARBA00022967"/>
    </source>
</evidence>
<dbReference type="Proteomes" id="UP000266720">
    <property type="component" value="Chromosome"/>
</dbReference>
<dbReference type="Pfam" id="PF00122">
    <property type="entry name" value="E1-E2_ATPase"/>
    <property type="match status" value="1"/>
</dbReference>
<dbReference type="EMBL" id="CP007493">
    <property type="protein sequence ID" value="AJB42498.1"/>
    <property type="molecule type" value="Genomic_DNA"/>
</dbReference>
<dbReference type="GO" id="GO:0015662">
    <property type="term" value="F:P-type ion transporter activity"/>
    <property type="evidence" value="ECO:0007669"/>
    <property type="project" value="UniProtKB-ARBA"/>
</dbReference>
<gene>
    <name evidence="12" type="ORF">TCARB_1452</name>
</gene>
<dbReference type="GO" id="GO:0005524">
    <property type="term" value="F:ATP binding"/>
    <property type="evidence" value="ECO:0007669"/>
    <property type="project" value="UniProtKB-KW"/>
</dbReference>